<evidence type="ECO:0000256" key="2">
    <source>
        <dbReference type="ARBA" id="ARBA00022741"/>
    </source>
</evidence>
<keyword evidence="4" id="KW-1278">Translocase</keyword>
<keyword evidence="3 7" id="KW-0067">ATP-binding</keyword>
<protein>
    <submittedName>
        <fullName evidence="7">Hemin import ATP-binding protein HmuV</fullName>
    </submittedName>
</protein>
<evidence type="ECO:0000256" key="1">
    <source>
        <dbReference type="ARBA" id="ARBA00022448"/>
    </source>
</evidence>
<dbReference type="GO" id="GO:0016887">
    <property type="term" value="F:ATP hydrolysis activity"/>
    <property type="evidence" value="ECO:0007669"/>
    <property type="project" value="InterPro"/>
</dbReference>
<keyword evidence="1" id="KW-0813">Transport</keyword>
<evidence type="ECO:0000256" key="4">
    <source>
        <dbReference type="ARBA" id="ARBA00022967"/>
    </source>
</evidence>
<dbReference type="InterPro" id="IPR003439">
    <property type="entry name" value="ABC_transporter-like_ATP-bd"/>
</dbReference>
<dbReference type="Proteomes" id="UP000192342">
    <property type="component" value="Unassembled WGS sequence"/>
</dbReference>
<comment type="caution">
    <text evidence="7">The sequence shown here is derived from an EMBL/GenBank/DDBJ whole genome shotgun (WGS) entry which is preliminary data.</text>
</comment>
<keyword evidence="2" id="KW-0547">Nucleotide-binding</keyword>
<dbReference type="STRING" id="1317117.ATO7_11138"/>
<comment type="function">
    <text evidence="5">Part of the ABC transporter complex HmuTUV involved in hemin import. Responsible for energy coupling to the transport system.</text>
</comment>
<dbReference type="Gene3D" id="3.40.50.300">
    <property type="entry name" value="P-loop containing nucleotide triphosphate hydrolases"/>
    <property type="match status" value="1"/>
</dbReference>
<dbReference type="NCBIfam" id="NF010068">
    <property type="entry name" value="PRK13548.1"/>
    <property type="match status" value="1"/>
</dbReference>
<dbReference type="PROSITE" id="PS00211">
    <property type="entry name" value="ABC_TRANSPORTER_1"/>
    <property type="match status" value="1"/>
</dbReference>
<name>A0A1Y1SBA3_9GAMM</name>
<dbReference type="EMBL" id="AQQV01000003">
    <property type="protein sequence ID" value="ORE85843.1"/>
    <property type="molecule type" value="Genomic_DNA"/>
</dbReference>
<accession>A0A1Y1SBA3</accession>
<evidence type="ECO:0000259" key="6">
    <source>
        <dbReference type="PROSITE" id="PS50893"/>
    </source>
</evidence>
<dbReference type="InterPro" id="IPR017871">
    <property type="entry name" value="ABC_transporter-like_CS"/>
</dbReference>
<dbReference type="SUPFAM" id="SSF52540">
    <property type="entry name" value="P-loop containing nucleoside triphosphate hydrolases"/>
    <property type="match status" value="1"/>
</dbReference>
<dbReference type="RefSeq" id="WP_083561886.1">
    <property type="nucleotide sequence ID" value="NZ_AQQV01000003.1"/>
</dbReference>
<dbReference type="CDD" id="cd03214">
    <property type="entry name" value="ABC_Iron-Siderophores_B12_Hemin"/>
    <property type="match status" value="1"/>
</dbReference>
<feature type="domain" description="ABC transporter" evidence="6">
    <location>
        <begin position="16"/>
        <end position="255"/>
    </location>
</feature>
<gene>
    <name evidence="7" type="ORF">ATO7_11138</name>
</gene>
<dbReference type="GO" id="GO:0005524">
    <property type="term" value="F:ATP binding"/>
    <property type="evidence" value="ECO:0007669"/>
    <property type="project" value="UniProtKB-KW"/>
</dbReference>
<dbReference type="Pfam" id="PF00005">
    <property type="entry name" value="ABC_tran"/>
    <property type="match status" value="1"/>
</dbReference>
<dbReference type="AlphaFoldDB" id="A0A1Y1SBA3"/>
<dbReference type="PROSITE" id="PS50893">
    <property type="entry name" value="ABC_TRANSPORTER_2"/>
    <property type="match status" value="1"/>
</dbReference>
<evidence type="ECO:0000313" key="8">
    <source>
        <dbReference type="Proteomes" id="UP000192342"/>
    </source>
</evidence>
<dbReference type="SMART" id="SM00382">
    <property type="entry name" value="AAA"/>
    <property type="match status" value="1"/>
</dbReference>
<evidence type="ECO:0000313" key="7">
    <source>
        <dbReference type="EMBL" id="ORE85843.1"/>
    </source>
</evidence>
<evidence type="ECO:0000256" key="3">
    <source>
        <dbReference type="ARBA" id="ARBA00022840"/>
    </source>
</evidence>
<organism evidence="7 8">
    <name type="scientific">Oceanococcus atlanticus</name>
    <dbReference type="NCBI Taxonomy" id="1317117"/>
    <lineage>
        <taxon>Bacteria</taxon>
        <taxon>Pseudomonadati</taxon>
        <taxon>Pseudomonadota</taxon>
        <taxon>Gammaproteobacteria</taxon>
        <taxon>Chromatiales</taxon>
        <taxon>Oceanococcaceae</taxon>
        <taxon>Oceanococcus</taxon>
    </lineage>
</organism>
<dbReference type="InterPro" id="IPR027417">
    <property type="entry name" value="P-loop_NTPase"/>
</dbReference>
<dbReference type="PANTHER" id="PTHR42794">
    <property type="entry name" value="HEMIN IMPORT ATP-BINDING PROTEIN HMUV"/>
    <property type="match status" value="1"/>
</dbReference>
<proteinExistence type="predicted"/>
<dbReference type="OrthoDB" id="6461291at2"/>
<dbReference type="PANTHER" id="PTHR42794:SF1">
    <property type="entry name" value="HEMIN IMPORT ATP-BINDING PROTEIN HMUV"/>
    <property type="match status" value="1"/>
</dbReference>
<dbReference type="InterPro" id="IPR003593">
    <property type="entry name" value="AAA+_ATPase"/>
</dbReference>
<reference evidence="7 8" key="1">
    <citation type="submission" date="2013-04" db="EMBL/GenBank/DDBJ databases">
        <title>Oceanococcus atlanticus 22II-S10r2 Genome Sequencing.</title>
        <authorList>
            <person name="Lai Q."/>
            <person name="Li G."/>
            <person name="Shao Z."/>
        </authorList>
    </citation>
    <scope>NUCLEOTIDE SEQUENCE [LARGE SCALE GENOMIC DNA]</scope>
    <source>
        <strain evidence="7 8">22II-S10r2</strain>
    </source>
</reference>
<sequence length="273" mass="29159">MDAAQRAGRAKMSAVIELQQAGVRAGAREVLHQISASIRGGELCMLVGPNGAGKSSLLAALAADLPLHCGRRTTPRWPPRDARWLARHLAVLPQHSQLSFAFTAAEVVALARTPHASGALRDAAIVQAALKAMDVAELGDALYTRLSGGERQRVQLARVLAQVWEAEDDAPRLLLLDEPTAALDLAHQRQLMRLLKARVEQAGDGFGVVAVVHDLNLAAAYADRVLCLDHGKLVAQGPAHEVLNAQRVAEVFGCEVDVMTHPVSGRTVLVYAD</sequence>
<keyword evidence="8" id="KW-1185">Reference proteome</keyword>
<evidence type="ECO:0000256" key="5">
    <source>
        <dbReference type="ARBA" id="ARBA00037066"/>
    </source>
</evidence>